<name>A0A1D5APK2_9VIRU</name>
<dbReference type="EMBL" id="KX223740">
    <property type="protein sequence ID" value="AOH69150.1"/>
    <property type="molecule type" value="Genomic_DNA"/>
</dbReference>
<organism evidence="2">
    <name type="scientific">Microplitis mediator bracovirus</name>
    <dbReference type="NCBI Taxonomy" id="1836595"/>
    <lineage>
        <taxon>Viruses</taxon>
        <taxon>Viruses incertae sedis</taxon>
        <taxon>Polydnaviriformidae</taxon>
        <taxon>Bracoviriform</taxon>
    </lineage>
</organism>
<dbReference type="Gene3D" id="2.10.25.10">
    <property type="entry name" value="Laminin"/>
    <property type="match status" value="1"/>
</dbReference>
<evidence type="ECO:0000313" key="2">
    <source>
        <dbReference type="EMBL" id="AOH69150.1"/>
    </source>
</evidence>
<reference evidence="2" key="1">
    <citation type="journal article" date="2016" name="PLoS ONE">
        <title>Analysis of Genetic Variation across the Encapsidated Genome of Microplitis demolitor Bracovirus in Parasitoid Wasps.</title>
        <authorList>
            <person name="Burke G.R."/>
        </authorList>
    </citation>
    <scope>NUCLEOTIDE SEQUENCE</scope>
    <source>
        <strain evidence="2">UGA</strain>
    </source>
</reference>
<dbReference type="InterPro" id="IPR036084">
    <property type="entry name" value="Ser_inhib-like_sf"/>
</dbReference>
<proteinExistence type="predicted"/>
<protein>
    <submittedName>
        <fullName evidence="2">Uncharacterized protein</fullName>
    </submittedName>
</protein>
<accession>A0A1D5APK2</accession>
<keyword evidence="1" id="KW-0812">Transmembrane</keyword>
<dbReference type="SUPFAM" id="SSF57567">
    <property type="entry name" value="Serine protease inhibitors"/>
    <property type="match status" value="1"/>
</dbReference>
<feature type="transmembrane region" description="Helical" evidence="1">
    <location>
        <begin position="94"/>
        <end position="122"/>
    </location>
</feature>
<sequence length="134" mass="14894">MNNVDPTLTPLQTISQINYLLCGQYAVLNKTLRAVEVRCYDDKPESEYKLSSPDCGCLDGYMRNSANVCIKAADCVPVSNGSSSSRSEPVGKRIVLIICNAIVGVGYIMSYIAIMYTIVYFFRSQLSAKNWMVR</sequence>
<keyword evidence="1" id="KW-0472">Membrane</keyword>
<evidence type="ECO:0000256" key="1">
    <source>
        <dbReference type="SAM" id="Phobius"/>
    </source>
</evidence>
<gene>
    <name evidence="2" type="ORF">A6F54_81</name>
</gene>
<keyword evidence="1" id="KW-1133">Transmembrane helix</keyword>